<comment type="caution">
    <text evidence="21">The sequence shown here is derived from an EMBL/GenBank/DDBJ whole genome shotgun (WGS) entry which is preliminary data.</text>
</comment>
<dbReference type="PANTHER" id="PTHR21071:SF4">
    <property type="entry name" value="UDP-N-ACETYLENOLPYRUVOYLGLUCOSAMINE REDUCTASE"/>
    <property type="match status" value="1"/>
</dbReference>
<dbReference type="AlphaFoldDB" id="A0A6L9Y3M0"/>
<dbReference type="InterPro" id="IPR003170">
    <property type="entry name" value="MurB"/>
</dbReference>
<feature type="active site" evidence="19">
    <location>
        <position position="158"/>
    </location>
</feature>
<dbReference type="InterPro" id="IPR036318">
    <property type="entry name" value="FAD-bd_PCMH-like_sf"/>
</dbReference>
<evidence type="ECO:0000256" key="13">
    <source>
        <dbReference type="ARBA" id="ARBA00022984"/>
    </source>
</evidence>
<dbReference type="Gene3D" id="3.30.465.10">
    <property type="match status" value="1"/>
</dbReference>
<comment type="catalytic activity">
    <reaction evidence="18 19">
        <text>UDP-N-acetyl-alpha-D-muramate + NADP(+) = UDP-N-acetyl-3-O-(1-carboxyvinyl)-alpha-D-glucosamine + NADPH + H(+)</text>
        <dbReference type="Rhea" id="RHEA:12248"/>
        <dbReference type="ChEBI" id="CHEBI:15378"/>
        <dbReference type="ChEBI" id="CHEBI:57783"/>
        <dbReference type="ChEBI" id="CHEBI:58349"/>
        <dbReference type="ChEBI" id="CHEBI:68483"/>
        <dbReference type="ChEBI" id="CHEBI:70757"/>
        <dbReference type="EC" id="1.3.1.98"/>
    </reaction>
</comment>
<evidence type="ECO:0000256" key="3">
    <source>
        <dbReference type="ARBA" id="ARBA00004496"/>
    </source>
</evidence>
<evidence type="ECO:0000256" key="10">
    <source>
        <dbReference type="ARBA" id="ARBA00022827"/>
    </source>
</evidence>
<keyword evidence="10 19" id="KW-0274">FAD</keyword>
<gene>
    <name evidence="19 21" type="primary">murB</name>
    <name evidence="21" type="ORF">F9B74_01590</name>
</gene>
<evidence type="ECO:0000256" key="16">
    <source>
        <dbReference type="ARBA" id="ARBA00023316"/>
    </source>
</evidence>
<proteinExistence type="inferred from homology"/>
<dbReference type="GO" id="GO:0008360">
    <property type="term" value="P:regulation of cell shape"/>
    <property type="evidence" value="ECO:0007669"/>
    <property type="project" value="UniProtKB-KW"/>
</dbReference>
<dbReference type="Proteomes" id="UP000477651">
    <property type="component" value="Unassembled WGS sequence"/>
</dbReference>
<comment type="similarity">
    <text evidence="19">Belongs to the MurB family.</text>
</comment>
<dbReference type="Gene3D" id="3.90.78.10">
    <property type="entry name" value="UDP-N-acetylenolpyruvoylglucosamine reductase, C-terminal domain"/>
    <property type="match status" value="1"/>
</dbReference>
<keyword evidence="16 19" id="KW-0961">Cell wall biogenesis/degradation</keyword>
<dbReference type="NCBIfam" id="TIGR00179">
    <property type="entry name" value="murB"/>
    <property type="match status" value="1"/>
</dbReference>
<evidence type="ECO:0000256" key="9">
    <source>
        <dbReference type="ARBA" id="ARBA00022630"/>
    </source>
</evidence>
<dbReference type="Gene3D" id="3.30.43.10">
    <property type="entry name" value="Uridine Diphospho-n-acetylenolpyruvylglucosamine Reductase, domain 2"/>
    <property type="match status" value="1"/>
</dbReference>
<evidence type="ECO:0000256" key="5">
    <source>
        <dbReference type="ARBA" id="ARBA00012518"/>
    </source>
</evidence>
<evidence type="ECO:0000256" key="15">
    <source>
        <dbReference type="ARBA" id="ARBA00023306"/>
    </source>
</evidence>
<dbReference type="InterPro" id="IPR006094">
    <property type="entry name" value="Oxid_FAD_bind_N"/>
</dbReference>
<comment type="pathway">
    <text evidence="4 19">Cell wall biogenesis; peptidoglycan biosynthesis.</text>
</comment>
<feature type="active site" evidence="19">
    <location>
        <position position="325"/>
    </location>
</feature>
<dbReference type="GO" id="GO:0008762">
    <property type="term" value="F:UDP-N-acetylmuramate dehydrogenase activity"/>
    <property type="evidence" value="ECO:0007669"/>
    <property type="project" value="UniProtKB-UniRule"/>
</dbReference>
<dbReference type="InterPro" id="IPR016169">
    <property type="entry name" value="FAD-bd_PCMH_sub2"/>
</dbReference>
<keyword evidence="9 19" id="KW-0285">Flavoprotein</keyword>
<evidence type="ECO:0000256" key="12">
    <source>
        <dbReference type="ARBA" id="ARBA00022960"/>
    </source>
</evidence>
<dbReference type="GO" id="GO:0071555">
    <property type="term" value="P:cell wall organization"/>
    <property type="evidence" value="ECO:0007669"/>
    <property type="project" value="UniProtKB-KW"/>
</dbReference>
<keyword evidence="8 19" id="KW-0132">Cell division</keyword>
<accession>A0A6L9Y3M0</accession>
<evidence type="ECO:0000313" key="22">
    <source>
        <dbReference type="Proteomes" id="UP000477651"/>
    </source>
</evidence>
<evidence type="ECO:0000256" key="6">
    <source>
        <dbReference type="ARBA" id="ARBA00015188"/>
    </source>
</evidence>
<reference evidence="21 22" key="1">
    <citation type="submission" date="2020-02" db="EMBL/GenBank/DDBJ databases">
        <title>Pelistega sp. NLN82 were isolated from wild rodents of the Hainan Island.</title>
        <authorList>
            <person name="Niu N."/>
            <person name="Zhou J."/>
        </authorList>
    </citation>
    <scope>NUCLEOTIDE SEQUENCE [LARGE SCALE GENOMIC DNA]</scope>
    <source>
        <strain evidence="21 22">NLN82</strain>
    </source>
</reference>
<feature type="domain" description="FAD-binding PCMH-type" evidence="20">
    <location>
        <begin position="12"/>
        <end position="181"/>
    </location>
</feature>
<keyword evidence="12 19" id="KW-0133">Cell shape</keyword>
<dbReference type="SUPFAM" id="SSF56176">
    <property type="entry name" value="FAD-binding/transporter-associated domain-like"/>
    <property type="match status" value="1"/>
</dbReference>
<dbReference type="GO" id="GO:0009252">
    <property type="term" value="P:peptidoglycan biosynthetic process"/>
    <property type="evidence" value="ECO:0007669"/>
    <property type="project" value="UniProtKB-UniRule"/>
</dbReference>
<keyword evidence="14 19" id="KW-0560">Oxidoreductase</keyword>
<keyword evidence="15 19" id="KW-0131">Cell cycle</keyword>
<dbReference type="Pfam" id="PF01565">
    <property type="entry name" value="FAD_binding_4"/>
    <property type="match status" value="1"/>
</dbReference>
<dbReference type="GO" id="GO:0071949">
    <property type="term" value="F:FAD binding"/>
    <property type="evidence" value="ECO:0007669"/>
    <property type="project" value="InterPro"/>
</dbReference>
<keyword evidence="7 19" id="KW-0963">Cytoplasm</keyword>
<dbReference type="GO" id="GO:0051301">
    <property type="term" value="P:cell division"/>
    <property type="evidence" value="ECO:0007669"/>
    <property type="project" value="UniProtKB-KW"/>
</dbReference>
<dbReference type="HAMAP" id="MF_00037">
    <property type="entry name" value="MurB"/>
    <property type="match status" value="1"/>
</dbReference>
<dbReference type="NCBIfam" id="NF010478">
    <property type="entry name" value="PRK13903.1"/>
    <property type="match status" value="1"/>
</dbReference>
<protein>
    <recommendedName>
        <fullName evidence="6 19">UDP-N-acetylenolpyruvoylglucosamine reductase</fullName>
        <ecNumber evidence="5 19">1.3.1.98</ecNumber>
    </recommendedName>
    <alternativeName>
        <fullName evidence="17 19">UDP-N-acetylmuramate dehydrogenase</fullName>
    </alternativeName>
</protein>
<keyword evidence="11 19" id="KW-0521">NADP</keyword>
<dbReference type="GO" id="GO:0005829">
    <property type="term" value="C:cytosol"/>
    <property type="evidence" value="ECO:0007669"/>
    <property type="project" value="TreeGrafter"/>
</dbReference>
<evidence type="ECO:0000256" key="4">
    <source>
        <dbReference type="ARBA" id="ARBA00004752"/>
    </source>
</evidence>
<dbReference type="InterPro" id="IPR016166">
    <property type="entry name" value="FAD-bd_PCMH"/>
</dbReference>
<keyword evidence="22" id="KW-1185">Reference proteome</keyword>
<feature type="active site" description="Proton donor" evidence="19">
    <location>
        <position position="229"/>
    </location>
</feature>
<dbReference type="InterPro" id="IPR036635">
    <property type="entry name" value="MurB_C_sf"/>
</dbReference>
<evidence type="ECO:0000256" key="2">
    <source>
        <dbReference type="ARBA" id="ARBA00003921"/>
    </source>
</evidence>
<sequence>MYSLTALNTFGLSSYTDYFFDLTEENQLPSLLALISQHTQYFILGGGSNVVLNQHLKTLVIHNRLKGIYKEDENDDSTLIKAASGEIWHDFVDYCIQQGWYGLENLAFIPGTVGASPVQNIGAYGKEAKDYIHCVEAINLRTGNIQHFSKEDCCFAYRDSIFKQSAQHYLILSVTFKFPKKWQPMLNYADLSRYEGLNEQSSAKEIFDAVIAIRQAKLPNPKQIGNAGSFFKNPIVSAEKYQTLIHQFPQLIAYPQTDGSFKLAAGWLIDQCGWKGKSLGKVGVHDRQALVLVNYGGATADDIKTLAKTIQQDVYTKYDVHLEPEPIFVE</sequence>
<dbReference type="EMBL" id="JAAGYR010000002">
    <property type="protein sequence ID" value="NEN75020.1"/>
    <property type="molecule type" value="Genomic_DNA"/>
</dbReference>
<dbReference type="PROSITE" id="PS51387">
    <property type="entry name" value="FAD_PCMH"/>
    <property type="match status" value="1"/>
</dbReference>
<keyword evidence="13 19" id="KW-0573">Peptidoglycan synthesis</keyword>
<evidence type="ECO:0000256" key="1">
    <source>
        <dbReference type="ARBA" id="ARBA00001974"/>
    </source>
</evidence>
<evidence type="ECO:0000256" key="8">
    <source>
        <dbReference type="ARBA" id="ARBA00022618"/>
    </source>
</evidence>
<name>A0A6L9Y3M0_9BURK</name>
<evidence type="ECO:0000313" key="21">
    <source>
        <dbReference type="EMBL" id="NEN75020.1"/>
    </source>
</evidence>
<evidence type="ECO:0000256" key="7">
    <source>
        <dbReference type="ARBA" id="ARBA00022490"/>
    </source>
</evidence>
<organism evidence="21 22">
    <name type="scientific">Pelistega ratti</name>
    <dbReference type="NCBI Taxonomy" id="2652177"/>
    <lineage>
        <taxon>Bacteria</taxon>
        <taxon>Pseudomonadati</taxon>
        <taxon>Pseudomonadota</taxon>
        <taxon>Betaproteobacteria</taxon>
        <taxon>Burkholderiales</taxon>
        <taxon>Alcaligenaceae</taxon>
        <taxon>Pelistega</taxon>
    </lineage>
</organism>
<evidence type="ECO:0000256" key="18">
    <source>
        <dbReference type="ARBA" id="ARBA00048914"/>
    </source>
</evidence>
<dbReference type="InterPro" id="IPR011601">
    <property type="entry name" value="MurB_C"/>
</dbReference>
<dbReference type="UniPathway" id="UPA00219"/>
<dbReference type="NCBIfam" id="NF000755">
    <property type="entry name" value="PRK00046.1"/>
    <property type="match status" value="1"/>
</dbReference>
<dbReference type="SUPFAM" id="SSF56194">
    <property type="entry name" value="Uridine diphospho-N-Acetylenolpyruvylglucosamine reductase, MurB, C-terminal domain"/>
    <property type="match status" value="1"/>
</dbReference>
<comment type="subcellular location">
    <subcellularLocation>
        <location evidence="3 19">Cytoplasm</location>
    </subcellularLocation>
</comment>
<evidence type="ECO:0000256" key="19">
    <source>
        <dbReference type="HAMAP-Rule" id="MF_00037"/>
    </source>
</evidence>
<evidence type="ECO:0000256" key="11">
    <source>
        <dbReference type="ARBA" id="ARBA00022857"/>
    </source>
</evidence>
<evidence type="ECO:0000256" key="17">
    <source>
        <dbReference type="ARBA" id="ARBA00031026"/>
    </source>
</evidence>
<dbReference type="Pfam" id="PF02873">
    <property type="entry name" value="MurB_C"/>
    <property type="match status" value="1"/>
</dbReference>
<dbReference type="InterPro" id="IPR016167">
    <property type="entry name" value="FAD-bd_PCMH_sub1"/>
</dbReference>
<comment type="function">
    <text evidence="2 19">Cell wall formation.</text>
</comment>
<comment type="cofactor">
    <cofactor evidence="1 19">
        <name>FAD</name>
        <dbReference type="ChEBI" id="CHEBI:57692"/>
    </cofactor>
</comment>
<dbReference type="RefSeq" id="WP_163763780.1">
    <property type="nucleotide sequence ID" value="NZ_JAAGYR010000002.1"/>
</dbReference>
<evidence type="ECO:0000259" key="20">
    <source>
        <dbReference type="PROSITE" id="PS51387"/>
    </source>
</evidence>
<evidence type="ECO:0000256" key="14">
    <source>
        <dbReference type="ARBA" id="ARBA00023002"/>
    </source>
</evidence>
<dbReference type="EC" id="1.3.1.98" evidence="5 19"/>
<dbReference type="PANTHER" id="PTHR21071">
    <property type="entry name" value="UDP-N-ACETYLENOLPYRUVOYLGLUCOSAMINE REDUCTASE"/>
    <property type="match status" value="1"/>
</dbReference>